<dbReference type="AlphaFoldDB" id="A0A0J9T2F8"/>
<sequence>MGVGFYKRNFPELFVDDDLLKLRRFEVVQVQSTGGTSRRGGSVLPKTRAKKCRLVFDVRTNELVFLKKTKQAR</sequence>
<dbReference type="EMBL" id="KQ234726">
    <property type="protein sequence ID" value="KMZ89216.1"/>
    <property type="molecule type" value="Genomic_DNA"/>
</dbReference>
<gene>
    <name evidence="1" type="ORF">PVBG_03566</name>
</gene>
<name>A0A0J9T2F8_PLAV1</name>
<accession>A0A0J9T2F8</accession>
<protein>
    <submittedName>
        <fullName evidence="1">Uncharacterized protein</fullName>
    </submittedName>
</protein>
<organism evidence="1 2">
    <name type="scientific">Plasmodium vivax (strain Brazil I)</name>
    <dbReference type="NCBI Taxonomy" id="1033975"/>
    <lineage>
        <taxon>Eukaryota</taxon>
        <taxon>Sar</taxon>
        <taxon>Alveolata</taxon>
        <taxon>Apicomplexa</taxon>
        <taxon>Aconoidasida</taxon>
        <taxon>Haemosporida</taxon>
        <taxon>Plasmodiidae</taxon>
        <taxon>Plasmodium</taxon>
        <taxon>Plasmodium (Plasmodium)</taxon>
    </lineage>
</organism>
<reference evidence="1 2" key="1">
    <citation type="submission" date="2011-08" db="EMBL/GenBank/DDBJ databases">
        <title>The Genome Sequence of Plasmodium vivax Brazil I.</title>
        <authorList>
            <consortium name="The Broad Institute Genome Sequencing Platform"/>
            <consortium name="The Broad Institute Genome Sequencing Center for Infectious Disease"/>
            <person name="Neafsey D."/>
            <person name="Carlton J."/>
            <person name="Barnwell J."/>
            <person name="Collins W."/>
            <person name="Escalante A."/>
            <person name="Mullikin J."/>
            <person name="Saul A."/>
            <person name="Guigo R."/>
            <person name="Camara F."/>
            <person name="Young S.K."/>
            <person name="Zeng Q."/>
            <person name="Gargeya S."/>
            <person name="Fitzgerald M."/>
            <person name="Haas B."/>
            <person name="Abouelleil A."/>
            <person name="Alvarado L."/>
            <person name="Arachchi H.M."/>
            <person name="Berlin A."/>
            <person name="Brown A."/>
            <person name="Chapman S.B."/>
            <person name="Chen Z."/>
            <person name="Dunbar C."/>
            <person name="Freedman E."/>
            <person name="Gearin G."/>
            <person name="Gellesch M."/>
            <person name="Goldberg J."/>
            <person name="Griggs A."/>
            <person name="Gujja S."/>
            <person name="Heiman D."/>
            <person name="Howarth C."/>
            <person name="Larson L."/>
            <person name="Lui A."/>
            <person name="MacDonald P.J.P."/>
            <person name="Montmayeur A."/>
            <person name="Murphy C."/>
            <person name="Neiman D."/>
            <person name="Pearson M."/>
            <person name="Priest M."/>
            <person name="Roberts A."/>
            <person name="Saif S."/>
            <person name="Shea T."/>
            <person name="Shenoy N."/>
            <person name="Sisk P."/>
            <person name="Stolte C."/>
            <person name="Sykes S."/>
            <person name="Wortman J."/>
            <person name="Nusbaum C."/>
            <person name="Birren B."/>
        </authorList>
    </citation>
    <scope>NUCLEOTIDE SEQUENCE [LARGE SCALE GENOMIC DNA]</scope>
    <source>
        <strain evidence="1 2">Brazil I</strain>
    </source>
</reference>
<proteinExistence type="predicted"/>
<evidence type="ECO:0000313" key="2">
    <source>
        <dbReference type="Proteomes" id="UP000053327"/>
    </source>
</evidence>
<dbReference type="Proteomes" id="UP000053327">
    <property type="component" value="Unassembled WGS sequence"/>
</dbReference>
<evidence type="ECO:0000313" key="1">
    <source>
        <dbReference type="EMBL" id="KMZ89216.1"/>
    </source>
</evidence>